<comment type="caution">
    <text evidence="1">The sequence shown here is derived from an EMBL/GenBank/DDBJ whole genome shotgun (WGS) entry which is preliminary data.</text>
</comment>
<proteinExistence type="predicted"/>
<evidence type="ECO:0000313" key="2">
    <source>
        <dbReference type="Proteomes" id="UP000789901"/>
    </source>
</evidence>
<name>A0ABN7V2U9_GIGMA</name>
<feature type="non-terminal residue" evidence="1">
    <location>
        <position position="43"/>
    </location>
</feature>
<sequence length="43" mass="4921">MARSTPRLVSITLNRAEYIVHAKKSVNINKENYIQTVEKETSS</sequence>
<keyword evidence="2" id="KW-1185">Reference proteome</keyword>
<reference evidence="1 2" key="1">
    <citation type="submission" date="2021-06" db="EMBL/GenBank/DDBJ databases">
        <authorList>
            <person name="Kallberg Y."/>
            <person name="Tangrot J."/>
            <person name="Rosling A."/>
        </authorList>
    </citation>
    <scope>NUCLEOTIDE SEQUENCE [LARGE SCALE GENOMIC DNA]</scope>
    <source>
        <strain evidence="1 2">120-4 pot B 10/14</strain>
    </source>
</reference>
<dbReference type="EMBL" id="CAJVQB010008284">
    <property type="protein sequence ID" value="CAG8716717.1"/>
    <property type="molecule type" value="Genomic_DNA"/>
</dbReference>
<gene>
    <name evidence="1" type="ORF">GMARGA_LOCUS13189</name>
</gene>
<protein>
    <submittedName>
        <fullName evidence="1">41107_t:CDS:1</fullName>
    </submittedName>
</protein>
<organism evidence="1 2">
    <name type="scientific">Gigaspora margarita</name>
    <dbReference type="NCBI Taxonomy" id="4874"/>
    <lineage>
        <taxon>Eukaryota</taxon>
        <taxon>Fungi</taxon>
        <taxon>Fungi incertae sedis</taxon>
        <taxon>Mucoromycota</taxon>
        <taxon>Glomeromycotina</taxon>
        <taxon>Glomeromycetes</taxon>
        <taxon>Diversisporales</taxon>
        <taxon>Gigasporaceae</taxon>
        <taxon>Gigaspora</taxon>
    </lineage>
</organism>
<evidence type="ECO:0000313" key="1">
    <source>
        <dbReference type="EMBL" id="CAG8716717.1"/>
    </source>
</evidence>
<accession>A0ABN7V2U9</accession>
<dbReference type="Proteomes" id="UP000789901">
    <property type="component" value="Unassembled WGS sequence"/>
</dbReference>